<dbReference type="EMBL" id="SJZB01000034">
    <property type="protein sequence ID" value="TCJ14661.1"/>
    <property type="molecule type" value="Genomic_DNA"/>
</dbReference>
<keyword evidence="2" id="KW-1185">Reference proteome</keyword>
<name>A0A4R1BC93_9PROT</name>
<dbReference type="OrthoDB" id="9794557at2"/>
<evidence type="ECO:0008006" key="3">
    <source>
        <dbReference type="Google" id="ProtNLM"/>
    </source>
</evidence>
<reference evidence="1 2" key="1">
    <citation type="submission" date="2019-03" db="EMBL/GenBank/DDBJ databases">
        <title>Genome sequence of Thiobacillaceae bacterium LSR1, a sulfur-oxidizing bacterium isolated from freshwater sediment.</title>
        <authorList>
            <person name="Li S."/>
        </authorList>
    </citation>
    <scope>NUCLEOTIDE SEQUENCE [LARGE SCALE GENOMIC DNA]</scope>
    <source>
        <strain evidence="1 2">LSR1</strain>
    </source>
</reference>
<protein>
    <recommendedName>
        <fullName evidence="3">6-phosphogluconate dehydrogenase</fullName>
    </recommendedName>
</protein>
<evidence type="ECO:0000313" key="2">
    <source>
        <dbReference type="Proteomes" id="UP000295443"/>
    </source>
</evidence>
<accession>A0A4R1BC93</accession>
<dbReference type="RefSeq" id="WP_131446950.1">
    <property type="nucleotide sequence ID" value="NZ_SJZB01000034.1"/>
</dbReference>
<evidence type="ECO:0000313" key="1">
    <source>
        <dbReference type="EMBL" id="TCJ14661.1"/>
    </source>
</evidence>
<proteinExistence type="predicted"/>
<gene>
    <name evidence="1" type="ORF">EZJ19_09440</name>
</gene>
<sequence length="139" mass="15541">MANLVIRTLVLLLVGLLLAAAGWTWLTLHWSYSEGERAGYVQKFSKKGWLCKTWEGEIALVTMPGAIPEKFEFTVKDDAVAKRINDLAGRRVVLSYQQHKFIPVSCYGETEYFVVDIKPVDEPHLDNVLPASPAPALNP</sequence>
<dbReference type="AlphaFoldDB" id="A0A4R1BC93"/>
<organism evidence="1 2">
    <name type="scientific">Parasulfuritortus cantonensis</name>
    <dbReference type="NCBI Taxonomy" id="2528202"/>
    <lineage>
        <taxon>Bacteria</taxon>
        <taxon>Pseudomonadati</taxon>
        <taxon>Pseudomonadota</taxon>
        <taxon>Betaproteobacteria</taxon>
        <taxon>Nitrosomonadales</taxon>
        <taxon>Thiobacillaceae</taxon>
        <taxon>Parasulfuritortus</taxon>
    </lineage>
</organism>
<comment type="caution">
    <text evidence="1">The sequence shown here is derived from an EMBL/GenBank/DDBJ whole genome shotgun (WGS) entry which is preliminary data.</text>
</comment>
<dbReference type="Proteomes" id="UP000295443">
    <property type="component" value="Unassembled WGS sequence"/>
</dbReference>